<comment type="similarity">
    <text evidence="2">Belongs to the MOZART1 family.</text>
</comment>
<reference evidence="5 6" key="1">
    <citation type="journal article" date="2005" name="Science">
        <title>Genome sequence of Theileria parva, a bovine pathogen that transforms lymphocytes.</title>
        <authorList>
            <person name="Gardner M.J."/>
            <person name="Bishop R."/>
            <person name="Shah T."/>
            <person name="de Villiers E.P."/>
            <person name="Carlton J.M."/>
            <person name="Hall N."/>
            <person name="Ren Q."/>
            <person name="Paulsen I.T."/>
            <person name="Pain A."/>
            <person name="Berriman M."/>
            <person name="Wilson R.J.M."/>
            <person name="Sato S."/>
            <person name="Ralph S.A."/>
            <person name="Mann D.J."/>
            <person name="Xiong Z."/>
            <person name="Shallom S.J."/>
            <person name="Weidman J."/>
            <person name="Jiang L."/>
            <person name="Lynn J."/>
            <person name="Weaver B."/>
            <person name="Shoaibi A."/>
            <person name="Domingo A.R."/>
            <person name="Wasawo D."/>
            <person name="Crabtree J."/>
            <person name="Wortman J.R."/>
            <person name="Haas B."/>
            <person name="Angiuoli S.V."/>
            <person name="Creasy T.H."/>
            <person name="Lu C."/>
            <person name="Suh B."/>
            <person name="Silva J.C."/>
            <person name="Utterback T.R."/>
            <person name="Feldblyum T.V."/>
            <person name="Pertea M."/>
            <person name="Allen J."/>
            <person name="Nierman W.C."/>
            <person name="Taracha E.L.N."/>
            <person name="Salzberg S.L."/>
            <person name="White O.R."/>
            <person name="Fitzhugh H.A."/>
            <person name="Morzaria S."/>
            <person name="Venter J.C."/>
            <person name="Fraser C.M."/>
            <person name="Nene V."/>
        </authorList>
    </citation>
    <scope>NUCLEOTIDE SEQUENCE [LARGE SCALE GENOMIC DNA]</scope>
    <source>
        <strain evidence="5 6">Muguga</strain>
    </source>
</reference>
<dbReference type="Proteomes" id="UP000001949">
    <property type="component" value="Unassembled WGS sequence"/>
</dbReference>
<dbReference type="STRING" id="5875.Q4MZ43"/>
<dbReference type="PANTHER" id="PTHR28520">
    <property type="entry name" value="MITOTIC-SPINDLE ORGANIZING PROTEIN 1"/>
    <property type="match status" value="1"/>
</dbReference>
<dbReference type="GO" id="GO:0051415">
    <property type="term" value="P:microtubule nucleation by interphase microtubule organizing center"/>
    <property type="evidence" value="ECO:0007669"/>
    <property type="project" value="TreeGrafter"/>
</dbReference>
<keyword evidence="4" id="KW-0206">Cytoskeleton</keyword>
<evidence type="ECO:0000313" key="6">
    <source>
        <dbReference type="Proteomes" id="UP000001949"/>
    </source>
</evidence>
<dbReference type="GO" id="GO:0005819">
    <property type="term" value="C:spindle"/>
    <property type="evidence" value="ECO:0007669"/>
    <property type="project" value="TreeGrafter"/>
</dbReference>
<evidence type="ECO:0000256" key="1">
    <source>
        <dbReference type="ARBA" id="ARBA00004267"/>
    </source>
</evidence>
<keyword evidence="6" id="KW-1185">Reference proteome</keyword>
<keyword evidence="3" id="KW-0963">Cytoplasm</keyword>
<dbReference type="KEGG" id="tpv:TP03_0648"/>
<dbReference type="eggNOG" id="ENOG502QXQC">
    <property type="taxonomic scope" value="Eukaryota"/>
</dbReference>
<dbReference type="AlphaFoldDB" id="Q4MZ43"/>
<dbReference type="GO" id="GO:0000931">
    <property type="term" value="C:gamma-tubulin ring complex"/>
    <property type="evidence" value="ECO:0007669"/>
    <property type="project" value="InterPro"/>
</dbReference>
<organism evidence="5 6">
    <name type="scientific">Theileria parva</name>
    <name type="common">East coast fever infection agent</name>
    <dbReference type="NCBI Taxonomy" id="5875"/>
    <lineage>
        <taxon>Eukaryota</taxon>
        <taxon>Sar</taxon>
        <taxon>Alveolata</taxon>
        <taxon>Apicomplexa</taxon>
        <taxon>Aconoidasida</taxon>
        <taxon>Piroplasmida</taxon>
        <taxon>Theileriidae</taxon>
        <taxon>Theileria</taxon>
    </lineage>
</organism>
<evidence type="ECO:0008006" key="7">
    <source>
        <dbReference type="Google" id="ProtNLM"/>
    </source>
</evidence>
<dbReference type="EMBL" id="AAGK01000006">
    <property type="protein sequence ID" value="EAN30489.1"/>
    <property type="molecule type" value="Genomic_DNA"/>
</dbReference>
<protein>
    <recommendedName>
        <fullName evidence="7">Mitotic-spindle organizing protein 1</fullName>
    </recommendedName>
</protein>
<comment type="caution">
    <text evidence="5">The sequence shown here is derived from an EMBL/GenBank/DDBJ whole genome shotgun (WGS) entry which is preliminary data.</text>
</comment>
<dbReference type="GO" id="GO:0031021">
    <property type="term" value="C:interphase microtubule organizing center"/>
    <property type="evidence" value="ECO:0007669"/>
    <property type="project" value="TreeGrafter"/>
</dbReference>
<proteinExistence type="inferred from homology"/>
<dbReference type="PANTHER" id="PTHR28520:SF2">
    <property type="entry name" value="MITOTIC-SPINDLE ORGANIZING PROTEIN 1"/>
    <property type="match status" value="1"/>
</dbReference>
<evidence type="ECO:0000256" key="4">
    <source>
        <dbReference type="ARBA" id="ARBA00023212"/>
    </source>
</evidence>
<evidence type="ECO:0000256" key="3">
    <source>
        <dbReference type="ARBA" id="ARBA00022490"/>
    </source>
</evidence>
<gene>
    <name evidence="5" type="ordered locus">TP03_0648</name>
</gene>
<dbReference type="Pfam" id="PF12554">
    <property type="entry name" value="MOZART1"/>
    <property type="match status" value="1"/>
</dbReference>
<dbReference type="VEuPathDB" id="PiroplasmaDB:TpMuguga_03g00648"/>
<name>Q4MZ43_THEPA</name>
<dbReference type="GO" id="GO:0033566">
    <property type="term" value="P:gamma-tubulin complex localization"/>
    <property type="evidence" value="ECO:0007669"/>
    <property type="project" value="InterPro"/>
</dbReference>
<dbReference type="GO" id="GO:0090307">
    <property type="term" value="P:mitotic spindle assembly"/>
    <property type="evidence" value="ECO:0007669"/>
    <property type="project" value="TreeGrafter"/>
</dbReference>
<evidence type="ECO:0000313" key="5">
    <source>
        <dbReference type="EMBL" id="EAN30489.1"/>
    </source>
</evidence>
<dbReference type="InParanoid" id="Q4MZ43"/>
<evidence type="ECO:0000256" key="2">
    <source>
        <dbReference type="ARBA" id="ARBA00011015"/>
    </source>
</evidence>
<accession>Q4MZ43</accession>
<sequence>MDNSIIFKGNEDNTVKRIKIGKNNTVEDTNFDLICKLSDYLDTGIDRNLLRILVNLCLLGVNPNSLVNILKRLIKFRNTLSNQRHNLKNNFSINLLYF</sequence>
<dbReference type="InterPro" id="IPR022214">
    <property type="entry name" value="MZT1"/>
</dbReference>
<comment type="subcellular location">
    <subcellularLocation>
        <location evidence="1">Cytoplasm</location>
        <location evidence="1">Cytoskeleton</location>
        <location evidence="1">Microtubule organizing center</location>
    </subcellularLocation>
</comment>